<feature type="chain" id="PRO_5047506377" evidence="1">
    <location>
        <begin position="20"/>
        <end position="192"/>
    </location>
</feature>
<keyword evidence="1" id="KW-0732">Signal</keyword>
<evidence type="ECO:0000256" key="1">
    <source>
        <dbReference type="SAM" id="SignalP"/>
    </source>
</evidence>
<proteinExistence type="predicted"/>
<gene>
    <name evidence="2" type="ORF">FJQ98_20455</name>
</gene>
<evidence type="ECO:0000313" key="2">
    <source>
        <dbReference type="EMBL" id="QQP11545.1"/>
    </source>
</evidence>
<evidence type="ECO:0000313" key="3">
    <source>
        <dbReference type="Proteomes" id="UP000596049"/>
    </source>
</evidence>
<keyword evidence="3" id="KW-1185">Reference proteome</keyword>
<dbReference type="PROSITE" id="PS51257">
    <property type="entry name" value="PROKAR_LIPOPROTEIN"/>
    <property type="match status" value="1"/>
</dbReference>
<name>A0ABX7ANZ8_9BACI</name>
<accession>A0ABX7ANZ8</accession>
<protein>
    <submittedName>
        <fullName evidence="2">Uncharacterized protein</fullName>
    </submittedName>
</protein>
<sequence length="192" mass="22654">MKKVFVLLTTIILLSIVLAGCQTTGVENSRTPQQEIEKQMEERMNLKVHIPEHPKYVIRKAGFHYKYNSDFEFTDELSNLYVDYSLKTDERLNIGGVQQGFEAFIDEQYKAIPVITIWMGPGMMEKQPYYDGEFKVKDKVVFYSQGLGENEMYAFEIQFEDRWYEIRYDLIDNNTFEDAKEFVVNFVEENSI</sequence>
<dbReference type="RefSeq" id="WP_053596121.1">
    <property type="nucleotide sequence ID" value="NZ_CP067341.1"/>
</dbReference>
<dbReference type="EMBL" id="CP067341">
    <property type="protein sequence ID" value="QQP11545.1"/>
    <property type="molecule type" value="Genomic_DNA"/>
</dbReference>
<reference evidence="2 3" key="1">
    <citation type="submission" date="2020-01" db="EMBL/GenBank/DDBJ databases">
        <authorList>
            <person name="Liu G."/>
            <person name="Liu B."/>
        </authorList>
    </citation>
    <scope>NUCLEOTIDE SEQUENCE [LARGE SCALE GENOMIC DNA]</scope>
    <source>
        <strain evidence="2 3">FJAT-51161</strain>
    </source>
</reference>
<feature type="signal peptide" evidence="1">
    <location>
        <begin position="1"/>
        <end position="19"/>
    </location>
</feature>
<organism evidence="2 3">
    <name type="scientific">Lysinibacillus agricola</name>
    <dbReference type="NCBI Taxonomy" id="2590012"/>
    <lineage>
        <taxon>Bacteria</taxon>
        <taxon>Bacillati</taxon>
        <taxon>Bacillota</taxon>
        <taxon>Bacilli</taxon>
        <taxon>Bacillales</taxon>
        <taxon>Bacillaceae</taxon>
        <taxon>Lysinibacillus</taxon>
    </lineage>
</organism>
<dbReference type="Proteomes" id="UP000596049">
    <property type="component" value="Chromosome"/>
</dbReference>